<name>A0A1F8CSJ9_9BACT</name>
<comment type="caution">
    <text evidence="2">The sequence shown here is derived from an EMBL/GenBank/DDBJ whole genome shotgun (WGS) entry which is preliminary data.</text>
</comment>
<dbReference type="InterPro" id="IPR025101">
    <property type="entry name" value="DUF4012"/>
</dbReference>
<keyword evidence="1" id="KW-0812">Transmembrane</keyword>
<evidence type="ECO:0000313" key="3">
    <source>
        <dbReference type="Proteomes" id="UP000178999"/>
    </source>
</evidence>
<keyword evidence="1" id="KW-1133">Transmembrane helix</keyword>
<evidence type="ECO:0000313" key="2">
    <source>
        <dbReference type="EMBL" id="OGM79323.1"/>
    </source>
</evidence>
<evidence type="ECO:0008006" key="4">
    <source>
        <dbReference type="Google" id="ProtNLM"/>
    </source>
</evidence>
<proteinExistence type="predicted"/>
<protein>
    <recommendedName>
        <fullName evidence="4">DUF4012 domain-containing protein</fullName>
    </recommendedName>
</protein>
<dbReference type="STRING" id="1802538.A2382_00895"/>
<accession>A0A1F8CSJ9</accession>
<organism evidence="2 3">
    <name type="scientific">Candidatus Woesebacteria bacterium RIFOXYB1_FULL_38_16</name>
    <dbReference type="NCBI Taxonomy" id="1802538"/>
    <lineage>
        <taxon>Bacteria</taxon>
        <taxon>Candidatus Woeseibacteriota</taxon>
    </lineage>
</organism>
<dbReference type="AlphaFoldDB" id="A0A1F8CSJ9"/>
<evidence type="ECO:0000256" key="1">
    <source>
        <dbReference type="SAM" id="Phobius"/>
    </source>
</evidence>
<dbReference type="Proteomes" id="UP000178999">
    <property type="component" value="Unassembled WGS sequence"/>
</dbReference>
<dbReference type="EMBL" id="MGHY01000018">
    <property type="protein sequence ID" value="OGM79323.1"/>
    <property type="molecule type" value="Genomic_DNA"/>
</dbReference>
<reference evidence="2 3" key="1">
    <citation type="journal article" date="2016" name="Nat. Commun.">
        <title>Thousands of microbial genomes shed light on interconnected biogeochemical processes in an aquifer system.</title>
        <authorList>
            <person name="Anantharaman K."/>
            <person name="Brown C.T."/>
            <person name="Hug L.A."/>
            <person name="Sharon I."/>
            <person name="Castelle C.J."/>
            <person name="Probst A.J."/>
            <person name="Thomas B.C."/>
            <person name="Singh A."/>
            <person name="Wilkins M.J."/>
            <person name="Karaoz U."/>
            <person name="Brodie E.L."/>
            <person name="Williams K.H."/>
            <person name="Hubbard S.S."/>
            <person name="Banfield J.F."/>
        </authorList>
    </citation>
    <scope>NUCLEOTIDE SEQUENCE [LARGE SCALE GENOMIC DNA]</scope>
</reference>
<keyword evidence="1" id="KW-0472">Membrane</keyword>
<gene>
    <name evidence="2" type="ORF">A2382_00895</name>
</gene>
<dbReference type="Pfam" id="PF13196">
    <property type="entry name" value="DUF4012"/>
    <property type="match status" value="1"/>
</dbReference>
<sequence length="689" mass="77265">MSDLDIPQIKPTEEKGFEKISLNDSMANTGVGIKSVQEERRFSSKDENEAESKLQKMTKKRIRIGLKTKLLFGILGITLLLFLIGIAVPGFFVYKSAINLVDSAKEVKASVESQDIEKIESEIKVFKKDLLGFGKTYNLLSWTQFVPVVGGYWKDGRSFIKAGEYGIEAGEVVIETIKPYADIIGFAGAGSEQAQSGEETANDRIEFIVQTIEDVLPKMDEIGGKAELAKAEIDKVDTSRYPEKLMGREIRSNLEKVVDMAEEATSFISESKPLMEVAPHLLGIDGERTYLVLFQNDKELRPTGGFITAYSIMKVKNGKFQPVSSSDIYSLDNNYKASVKAPDVFEKYLKGPYIVSDYYRLRDMNWSPDFKESMDLFVRESGKAGIKDIDGVIAVDTQVLVYILDVIGQIGVPGYGNFSTAIDERCNCPNVIYELESFADVEGPVVWSENEPGKIVFAPPNYDNRKKIVGPLMNSILSNAMGQEKAKLPKLFLAGWNSIIEKHVLMYMLDSEAQAGVEKFNLAGRVLPYEGDYLFVNDANLGGRKSNMYVVQEALQEVEISRNGEVTKTLTLTYKNPQDYDGWLNSVLPNWNRIYVPLGSELISAEGYDEKGETYEEFGKTVFSGGFELRPQGVKKIVVKYKLPFKVKDEYKILMQKQPGLDGPLYTVEVGKRIEEMFLKSDKELKFKI</sequence>
<feature type="transmembrane region" description="Helical" evidence="1">
    <location>
        <begin position="70"/>
        <end position="94"/>
    </location>
</feature>